<name>A0AAV5LZ93_9ROSI</name>
<proteinExistence type="predicted"/>
<keyword evidence="2" id="KW-1185">Reference proteome</keyword>
<accession>A0AAV5LZ93</accession>
<dbReference type="EMBL" id="BPVZ01000152">
    <property type="protein sequence ID" value="GKV41767.1"/>
    <property type="molecule type" value="Genomic_DNA"/>
</dbReference>
<evidence type="ECO:0000313" key="1">
    <source>
        <dbReference type="EMBL" id="GKV41767.1"/>
    </source>
</evidence>
<sequence length="62" mass="6842">MALIMGLGHHSIWATVLDSRSFTSPLNTSSVAVRSMPEQNARPDPVRIMNHSKLSFPRALNP</sequence>
<protein>
    <submittedName>
        <fullName evidence="1">Uncharacterized protein</fullName>
    </submittedName>
</protein>
<reference evidence="1 2" key="1">
    <citation type="journal article" date="2021" name="Commun. Biol.">
        <title>The genome of Shorea leprosula (Dipterocarpaceae) highlights the ecological relevance of drought in aseasonal tropical rainforests.</title>
        <authorList>
            <person name="Ng K.K.S."/>
            <person name="Kobayashi M.J."/>
            <person name="Fawcett J.A."/>
            <person name="Hatakeyama M."/>
            <person name="Paape T."/>
            <person name="Ng C.H."/>
            <person name="Ang C.C."/>
            <person name="Tnah L.H."/>
            <person name="Lee C.T."/>
            <person name="Nishiyama T."/>
            <person name="Sese J."/>
            <person name="O'Brien M.J."/>
            <person name="Copetti D."/>
            <person name="Mohd Noor M.I."/>
            <person name="Ong R.C."/>
            <person name="Putra M."/>
            <person name="Sireger I.Z."/>
            <person name="Indrioko S."/>
            <person name="Kosugi Y."/>
            <person name="Izuno A."/>
            <person name="Isagi Y."/>
            <person name="Lee S.L."/>
            <person name="Shimizu K.K."/>
        </authorList>
    </citation>
    <scope>NUCLEOTIDE SEQUENCE [LARGE SCALE GENOMIC DNA]</scope>
    <source>
        <strain evidence="1">214</strain>
    </source>
</reference>
<evidence type="ECO:0000313" key="2">
    <source>
        <dbReference type="Proteomes" id="UP001054252"/>
    </source>
</evidence>
<organism evidence="1 2">
    <name type="scientific">Rubroshorea leprosula</name>
    <dbReference type="NCBI Taxonomy" id="152421"/>
    <lineage>
        <taxon>Eukaryota</taxon>
        <taxon>Viridiplantae</taxon>
        <taxon>Streptophyta</taxon>
        <taxon>Embryophyta</taxon>
        <taxon>Tracheophyta</taxon>
        <taxon>Spermatophyta</taxon>
        <taxon>Magnoliopsida</taxon>
        <taxon>eudicotyledons</taxon>
        <taxon>Gunneridae</taxon>
        <taxon>Pentapetalae</taxon>
        <taxon>rosids</taxon>
        <taxon>malvids</taxon>
        <taxon>Malvales</taxon>
        <taxon>Dipterocarpaceae</taxon>
        <taxon>Rubroshorea</taxon>
    </lineage>
</organism>
<gene>
    <name evidence="1" type="ORF">SLEP1_g49259</name>
</gene>
<dbReference type="Proteomes" id="UP001054252">
    <property type="component" value="Unassembled WGS sequence"/>
</dbReference>
<dbReference type="AlphaFoldDB" id="A0AAV5LZ93"/>
<comment type="caution">
    <text evidence="1">The sequence shown here is derived from an EMBL/GenBank/DDBJ whole genome shotgun (WGS) entry which is preliminary data.</text>
</comment>